<evidence type="ECO:0000313" key="7">
    <source>
        <dbReference type="EMBL" id="OCL06933.1"/>
    </source>
</evidence>
<organism evidence="7 8">
    <name type="scientific">Glonium stellatum</name>
    <dbReference type="NCBI Taxonomy" id="574774"/>
    <lineage>
        <taxon>Eukaryota</taxon>
        <taxon>Fungi</taxon>
        <taxon>Dikarya</taxon>
        <taxon>Ascomycota</taxon>
        <taxon>Pezizomycotina</taxon>
        <taxon>Dothideomycetes</taxon>
        <taxon>Pleosporomycetidae</taxon>
        <taxon>Gloniales</taxon>
        <taxon>Gloniaceae</taxon>
        <taxon>Glonium</taxon>
    </lineage>
</organism>
<keyword evidence="4 6" id="KW-0472">Membrane</keyword>
<evidence type="ECO:0000256" key="5">
    <source>
        <dbReference type="SAM" id="MobiDB-lite"/>
    </source>
</evidence>
<dbReference type="Pfam" id="PF07946">
    <property type="entry name" value="CCDC47"/>
    <property type="match status" value="1"/>
</dbReference>
<dbReference type="InterPro" id="IPR012879">
    <property type="entry name" value="CCDC47"/>
</dbReference>
<dbReference type="PANTHER" id="PTHR12883">
    <property type="entry name" value="ADIPOCYTE-SPECIFIC PROTEIN 4-RELATED"/>
    <property type="match status" value="1"/>
</dbReference>
<dbReference type="AlphaFoldDB" id="A0A8E2JRL8"/>
<proteinExistence type="predicted"/>
<feature type="transmembrane region" description="Helical" evidence="6">
    <location>
        <begin position="83"/>
        <end position="99"/>
    </location>
</feature>
<protein>
    <submittedName>
        <fullName evidence="7">DUF1682-domain-containing protein</fullName>
    </submittedName>
</protein>
<evidence type="ECO:0000256" key="3">
    <source>
        <dbReference type="ARBA" id="ARBA00022989"/>
    </source>
</evidence>
<dbReference type="OrthoDB" id="10039147at2759"/>
<keyword evidence="8" id="KW-1185">Reference proteome</keyword>
<dbReference type="EMBL" id="KV749959">
    <property type="protein sequence ID" value="OCL06933.1"/>
    <property type="molecule type" value="Genomic_DNA"/>
</dbReference>
<dbReference type="GO" id="GO:0005509">
    <property type="term" value="F:calcium ion binding"/>
    <property type="evidence" value="ECO:0007669"/>
    <property type="project" value="InterPro"/>
</dbReference>
<keyword evidence="2 6" id="KW-0812">Transmembrane</keyword>
<dbReference type="GO" id="GO:0032469">
    <property type="term" value="P:endoplasmic reticulum calcium ion homeostasis"/>
    <property type="evidence" value="ECO:0007669"/>
    <property type="project" value="InterPro"/>
</dbReference>
<dbReference type="PANTHER" id="PTHR12883:SF0">
    <property type="entry name" value="PAT COMPLEX SUBUNIT CCDC47"/>
    <property type="match status" value="1"/>
</dbReference>
<gene>
    <name evidence="7" type="ORF">AOQ84DRAFT_378155</name>
</gene>
<evidence type="ECO:0000256" key="1">
    <source>
        <dbReference type="ARBA" id="ARBA00004167"/>
    </source>
</evidence>
<keyword evidence="3 6" id="KW-1133">Transmembrane helix</keyword>
<evidence type="ECO:0000256" key="2">
    <source>
        <dbReference type="ARBA" id="ARBA00022692"/>
    </source>
</evidence>
<evidence type="ECO:0000313" key="8">
    <source>
        <dbReference type="Proteomes" id="UP000250140"/>
    </source>
</evidence>
<name>A0A8E2JRL8_9PEZI</name>
<feature type="compositionally biased region" description="Basic and acidic residues" evidence="5">
    <location>
        <begin position="395"/>
        <end position="441"/>
    </location>
</feature>
<dbReference type="Proteomes" id="UP000250140">
    <property type="component" value="Unassembled WGS sequence"/>
</dbReference>
<comment type="subcellular location">
    <subcellularLocation>
        <location evidence="1">Membrane</location>
        <topology evidence="1">Single-pass membrane protein</topology>
    </subcellularLocation>
</comment>
<accession>A0A8E2JRL8</accession>
<reference evidence="7 8" key="1">
    <citation type="journal article" date="2016" name="Nat. Commun.">
        <title>Ectomycorrhizal ecology is imprinted in the genome of the dominant symbiotic fungus Cenococcum geophilum.</title>
        <authorList>
            <consortium name="DOE Joint Genome Institute"/>
            <person name="Peter M."/>
            <person name="Kohler A."/>
            <person name="Ohm R.A."/>
            <person name="Kuo A."/>
            <person name="Krutzmann J."/>
            <person name="Morin E."/>
            <person name="Arend M."/>
            <person name="Barry K.W."/>
            <person name="Binder M."/>
            <person name="Choi C."/>
            <person name="Clum A."/>
            <person name="Copeland A."/>
            <person name="Grisel N."/>
            <person name="Haridas S."/>
            <person name="Kipfer T."/>
            <person name="LaButti K."/>
            <person name="Lindquist E."/>
            <person name="Lipzen A."/>
            <person name="Maire R."/>
            <person name="Meier B."/>
            <person name="Mihaltcheva S."/>
            <person name="Molinier V."/>
            <person name="Murat C."/>
            <person name="Poggeler S."/>
            <person name="Quandt C.A."/>
            <person name="Sperisen C."/>
            <person name="Tritt A."/>
            <person name="Tisserant E."/>
            <person name="Crous P.W."/>
            <person name="Henrissat B."/>
            <person name="Nehls U."/>
            <person name="Egli S."/>
            <person name="Spatafora J.W."/>
            <person name="Grigoriev I.V."/>
            <person name="Martin F.M."/>
        </authorList>
    </citation>
    <scope>NUCLEOTIDE SEQUENCE [LARGE SCALE GENOMIC DNA]</scope>
    <source>
        <strain evidence="7 8">CBS 207.34</strain>
    </source>
</reference>
<dbReference type="GO" id="GO:0005783">
    <property type="term" value="C:endoplasmic reticulum"/>
    <property type="evidence" value="ECO:0007669"/>
    <property type="project" value="InterPro"/>
</dbReference>
<evidence type="ECO:0000256" key="4">
    <source>
        <dbReference type="ARBA" id="ARBA00023136"/>
    </source>
</evidence>
<dbReference type="GO" id="GO:0016020">
    <property type="term" value="C:membrane"/>
    <property type="evidence" value="ECO:0007669"/>
    <property type="project" value="UniProtKB-SubCell"/>
</dbReference>
<evidence type="ECO:0000256" key="6">
    <source>
        <dbReference type="SAM" id="Phobius"/>
    </source>
</evidence>
<sequence>MADILKGLFGGPKSASAPVSAGDDADFADYAGAPSPVPASISPLTASTQDTPPALPTGGAAVPYTAWYRVWERTSLSDFRQEMYIMPFILIVILVHVWGTRANRRKSRAWITAHAPVLQQEFTLVGYGGRKALNLDDVGSMGLTKAMANDELAVPETLLREKAANEYMTYATGRQNVAFVDFKLSLVKRYNPLTRYGEAMFGMLFESLPAPEERMEATCYVFDGRENQLVPGLGDRKVGPNSTYDGFVWAIVHKDLMKRLRDDRYDLSLTTTKDHPKLPDWATIMSESAEITETLLTPELIKVVKEAGEAMEALVVSDQPMDQPKKLDETVPKKRISLSLRLPSSSNGYASTLPLFQYFLRMPDYLVSVGRFRPEAMRRVRQTREEEIRKIRRVDEEEKAEERKLKGDKEKKEKREALLKSMSAEEQRKYLEKEREKDMRRSQKRKTMKA</sequence>
<feature type="region of interest" description="Disordered" evidence="5">
    <location>
        <begin position="395"/>
        <end position="450"/>
    </location>
</feature>